<dbReference type="RefSeq" id="WP_343163677.1">
    <property type="nucleotide sequence ID" value="NZ_JBHRSV010000001.1"/>
</dbReference>
<reference evidence="2" key="1">
    <citation type="journal article" date="2019" name="Int. J. Syst. Evol. Microbiol.">
        <title>The Global Catalogue of Microorganisms (GCM) 10K type strain sequencing project: providing services to taxonomists for standard genome sequencing and annotation.</title>
        <authorList>
            <consortium name="The Broad Institute Genomics Platform"/>
            <consortium name="The Broad Institute Genome Sequencing Center for Infectious Disease"/>
            <person name="Wu L."/>
            <person name="Ma J."/>
        </authorList>
    </citation>
    <scope>NUCLEOTIDE SEQUENCE [LARGE SCALE GENOMIC DNA]</scope>
    <source>
        <strain evidence="2">KCTC 52487</strain>
    </source>
</reference>
<accession>A0ABV6ZT53</accession>
<evidence type="ECO:0000313" key="1">
    <source>
        <dbReference type="EMBL" id="MFC2924610.1"/>
    </source>
</evidence>
<name>A0ABV6ZT53_9PROT</name>
<dbReference type="EMBL" id="JBHRSV010000001">
    <property type="protein sequence ID" value="MFC2924610.1"/>
    <property type="molecule type" value="Genomic_DNA"/>
</dbReference>
<keyword evidence="2" id="KW-1185">Reference proteome</keyword>
<organism evidence="1 2">
    <name type="scientific">Hyphobacterium vulgare</name>
    <dbReference type="NCBI Taxonomy" id="1736751"/>
    <lineage>
        <taxon>Bacteria</taxon>
        <taxon>Pseudomonadati</taxon>
        <taxon>Pseudomonadota</taxon>
        <taxon>Alphaproteobacteria</taxon>
        <taxon>Maricaulales</taxon>
        <taxon>Maricaulaceae</taxon>
        <taxon>Hyphobacterium</taxon>
    </lineage>
</organism>
<evidence type="ECO:0000313" key="2">
    <source>
        <dbReference type="Proteomes" id="UP001595379"/>
    </source>
</evidence>
<protein>
    <submittedName>
        <fullName evidence="1">Uncharacterized protein</fullName>
    </submittedName>
</protein>
<dbReference type="Proteomes" id="UP001595379">
    <property type="component" value="Unassembled WGS sequence"/>
</dbReference>
<sequence>MIADAARADAVLLTALEECRCGLRKARDQSAVVRLLYAAAAAGLEQDARALDVVPLFNSTGVDDLQLLPAFWSLPYDERLAACLLVVEEFAPDLASAASNVPADVLEARADRAVARLSGTLPHRTR</sequence>
<gene>
    <name evidence="1" type="ORF">ACFOOR_00660</name>
</gene>
<comment type="caution">
    <text evidence="1">The sequence shown here is derived from an EMBL/GenBank/DDBJ whole genome shotgun (WGS) entry which is preliminary data.</text>
</comment>
<proteinExistence type="predicted"/>